<accession>A0ABW0MKV9</accession>
<feature type="transmembrane region" description="Helical" evidence="6">
    <location>
        <begin position="311"/>
        <end position="333"/>
    </location>
</feature>
<proteinExistence type="predicted"/>
<feature type="domain" description="Major facilitator superfamily (MFS) profile" evidence="7">
    <location>
        <begin position="22"/>
        <end position="431"/>
    </location>
</feature>
<dbReference type="PANTHER" id="PTHR23505">
    <property type="entry name" value="SPINSTER"/>
    <property type="match status" value="1"/>
</dbReference>
<evidence type="ECO:0000256" key="3">
    <source>
        <dbReference type="ARBA" id="ARBA00022692"/>
    </source>
</evidence>
<feature type="transmembrane region" description="Helical" evidence="6">
    <location>
        <begin position="244"/>
        <end position="266"/>
    </location>
</feature>
<dbReference type="InterPro" id="IPR044770">
    <property type="entry name" value="MFS_spinster-like"/>
</dbReference>
<name>A0ABW0MKV9_9BURK</name>
<keyword evidence="9" id="KW-1185">Reference proteome</keyword>
<evidence type="ECO:0000313" key="9">
    <source>
        <dbReference type="Proteomes" id="UP001596101"/>
    </source>
</evidence>
<feature type="transmembrane region" description="Helical" evidence="6">
    <location>
        <begin position="114"/>
        <end position="135"/>
    </location>
</feature>
<evidence type="ECO:0000256" key="6">
    <source>
        <dbReference type="SAM" id="Phobius"/>
    </source>
</evidence>
<keyword evidence="5 6" id="KW-0472">Membrane</keyword>
<evidence type="ECO:0000256" key="1">
    <source>
        <dbReference type="ARBA" id="ARBA00004141"/>
    </source>
</evidence>
<evidence type="ECO:0000256" key="4">
    <source>
        <dbReference type="ARBA" id="ARBA00022989"/>
    </source>
</evidence>
<keyword evidence="4 6" id="KW-1133">Transmembrane helix</keyword>
<dbReference type="Gene3D" id="1.20.1250.20">
    <property type="entry name" value="MFS general substrate transporter like domains"/>
    <property type="match status" value="1"/>
</dbReference>
<keyword evidence="2" id="KW-0813">Transport</keyword>
<dbReference type="Pfam" id="PF07690">
    <property type="entry name" value="MFS_1"/>
    <property type="match status" value="1"/>
</dbReference>
<dbReference type="CDD" id="cd17328">
    <property type="entry name" value="MFS_spinster_like"/>
    <property type="match status" value="1"/>
</dbReference>
<evidence type="ECO:0000256" key="5">
    <source>
        <dbReference type="ARBA" id="ARBA00023136"/>
    </source>
</evidence>
<evidence type="ECO:0000313" key="8">
    <source>
        <dbReference type="EMBL" id="MFC5477792.1"/>
    </source>
</evidence>
<dbReference type="PROSITE" id="PS50850">
    <property type="entry name" value="MFS"/>
    <property type="match status" value="1"/>
</dbReference>
<feature type="transmembrane region" description="Helical" evidence="6">
    <location>
        <begin position="147"/>
        <end position="168"/>
    </location>
</feature>
<sequence length="448" mass="48051">MDNLPPQRLDAPYPSLQYAAYVIAVLFLITLFSQLDRQLPALLVRPIRAQFAISDTAFSLLQGYAFSICYTLMGLPLGRMVDRATRRNLIFWGMLFWTAMTAASAFAGSYTMLFIARMGVGVGEAVLAPAAYSMIADYVAPERRGRALAFYYTSLAVGSGASMLLGGWLLGAIPNEGMELPMLGLLPAWRICFLAAAAPGIGLALLLLTVREPVRRELSAKAEACSVGEFLAFLKQHRRTFARLLTYPALLAMIGYGMLSWAPALFERRFDMPVSRAGIVLGLIIAAAGLSGTLFSGFLSDRWLRMKVEAARFRVALVGTVICAPMAVLWPLAGSATAAFVMLGVSVFGLSISQAAAPACIQEVCPNNMRGQAISVYLLIAGLLGIGLGPTLVALVSDHAFHGGSRLHYALSATVLPTALVAIWLCWSGLRPFAVTRNAVRTGSEGRS</sequence>
<organism evidence="8 9">
    <name type="scientific">Massilia suwonensis</name>
    <dbReference type="NCBI Taxonomy" id="648895"/>
    <lineage>
        <taxon>Bacteria</taxon>
        <taxon>Pseudomonadati</taxon>
        <taxon>Pseudomonadota</taxon>
        <taxon>Betaproteobacteria</taxon>
        <taxon>Burkholderiales</taxon>
        <taxon>Oxalobacteraceae</taxon>
        <taxon>Telluria group</taxon>
        <taxon>Massilia</taxon>
    </lineage>
</organism>
<feature type="transmembrane region" description="Helical" evidence="6">
    <location>
        <begin position="339"/>
        <end position="361"/>
    </location>
</feature>
<comment type="caution">
    <text evidence="8">The sequence shown here is derived from an EMBL/GenBank/DDBJ whole genome shotgun (WGS) entry which is preliminary data.</text>
</comment>
<feature type="transmembrane region" description="Helical" evidence="6">
    <location>
        <begin position="56"/>
        <end position="77"/>
    </location>
</feature>
<feature type="transmembrane region" description="Helical" evidence="6">
    <location>
        <begin position="89"/>
        <end position="108"/>
    </location>
</feature>
<feature type="transmembrane region" description="Helical" evidence="6">
    <location>
        <begin position="373"/>
        <end position="395"/>
    </location>
</feature>
<dbReference type="Proteomes" id="UP001596101">
    <property type="component" value="Unassembled WGS sequence"/>
</dbReference>
<reference evidence="9" key="1">
    <citation type="journal article" date="2019" name="Int. J. Syst. Evol. Microbiol.">
        <title>The Global Catalogue of Microorganisms (GCM) 10K type strain sequencing project: providing services to taxonomists for standard genome sequencing and annotation.</title>
        <authorList>
            <consortium name="The Broad Institute Genomics Platform"/>
            <consortium name="The Broad Institute Genome Sequencing Center for Infectious Disease"/>
            <person name="Wu L."/>
            <person name="Ma J."/>
        </authorList>
    </citation>
    <scope>NUCLEOTIDE SEQUENCE [LARGE SCALE GENOMIC DNA]</scope>
    <source>
        <strain evidence="9">CCUG 43111</strain>
    </source>
</reference>
<gene>
    <name evidence="8" type="ORF">ACFPQ5_06320</name>
</gene>
<dbReference type="InterPro" id="IPR036259">
    <property type="entry name" value="MFS_trans_sf"/>
</dbReference>
<evidence type="ECO:0000256" key="2">
    <source>
        <dbReference type="ARBA" id="ARBA00022448"/>
    </source>
</evidence>
<feature type="transmembrane region" description="Helical" evidence="6">
    <location>
        <begin position="18"/>
        <end position="36"/>
    </location>
</feature>
<dbReference type="InterPro" id="IPR011701">
    <property type="entry name" value="MFS"/>
</dbReference>
<protein>
    <submittedName>
        <fullName evidence="8">Spinster family MFS transporter</fullName>
    </submittedName>
</protein>
<dbReference type="SUPFAM" id="SSF103473">
    <property type="entry name" value="MFS general substrate transporter"/>
    <property type="match status" value="1"/>
</dbReference>
<feature type="transmembrane region" description="Helical" evidence="6">
    <location>
        <begin position="278"/>
        <end position="299"/>
    </location>
</feature>
<comment type="subcellular location">
    <subcellularLocation>
        <location evidence="1">Membrane</location>
        <topology evidence="1">Multi-pass membrane protein</topology>
    </subcellularLocation>
</comment>
<dbReference type="InterPro" id="IPR020846">
    <property type="entry name" value="MFS_dom"/>
</dbReference>
<dbReference type="RefSeq" id="WP_379752454.1">
    <property type="nucleotide sequence ID" value="NZ_JBHSMR010000010.1"/>
</dbReference>
<dbReference type="EMBL" id="JBHSMR010000010">
    <property type="protein sequence ID" value="MFC5477792.1"/>
    <property type="molecule type" value="Genomic_DNA"/>
</dbReference>
<keyword evidence="3 6" id="KW-0812">Transmembrane</keyword>
<feature type="transmembrane region" description="Helical" evidence="6">
    <location>
        <begin position="407"/>
        <end position="427"/>
    </location>
</feature>
<feature type="transmembrane region" description="Helical" evidence="6">
    <location>
        <begin position="188"/>
        <end position="208"/>
    </location>
</feature>
<evidence type="ECO:0000259" key="7">
    <source>
        <dbReference type="PROSITE" id="PS50850"/>
    </source>
</evidence>
<dbReference type="PANTHER" id="PTHR23505:SF79">
    <property type="entry name" value="PROTEIN SPINSTER"/>
    <property type="match status" value="1"/>
</dbReference>